<evidence type="ECO:0000256" key="6">
    <source>
        <dbReference type="SAM" id="MobiDB-lite"/>
    </source>
</evidence>
<proteinExistence type="inferred from homology"/>
<comment type="function">
    <text evidence="5">Forms part of the polypeptide exit tunnel.</text>
</comment>
<dbReference type="InterPro" id="IPR023574">
    <property type="entry name" value="Ribosomal_uL4_dom_sf"/>
</dbReference>
<comment type="similarity">
    <text evidence="1 5">Belongs to the universal ribosomal protein uL4 family.</text>
</comment>
<dbReference type="AlphaFoldDB" id="A0A1G2KAH9"/>
<evidence type="ECO:0000256" key="1">
    <source>
        <dbReference type="ARBA" id="ARBA00010528"/>
    </source>
</evidence>
<keyword evidence="5" id="KW-0694">RNA-binding</keyword>
<dbReference type="HAMAP" id="MF_01328_B">
    <property type="entry name" value="Ribosomal_uL4_B"/>
    <property type="match status" value="1"/>
</dbReference>
<dbReference type="Gene3D" id="3.40.1370.10">
    <property type="match status" value="1"/>
</dbReference>
<dbReference type="GO" id="GO:0019843">
    <property type="term" value="F:rRNA binding"/>
    <property type="evidence" value="ECO:0007669"/>
    <property type="project" value="UniProtKB-UniRule"/>
</dbReference>
<dbReference type="Proteomes" id="UP000178574">
    <property type="component" value="Unassembled WGS sequence"/>
</dbReference>
<name>A0A1G2KAH9_9BACT</name>
<feature type="region of interest" description="Disordered" evidence="6">
    <location>
        <begin position="38"/>
        <end position="89"/>
    </location>
</feature>
<dbReference type="InterPro" id="IPR013005">
    <property type="entry name" value="Ribosomal_uL4-like"/>
</dbReference>
<keyword evidence="2 5" id="KW-0689">Ribosomal protein</keyword>
<evidence type="ECO:0000256" key="2">
    <source>
        <dbReference type="ARBA" id="ARBA00022980"/>
    </source>
</evidence>
<dbReference type="PANTHER" id="PTHR10746">
    <property type="entry name" value="50S RIBOSOMAL PROTEIN L4"/>
    <property type="match status" value="1"/>
</dbReference>
<reference evidence="7 8" key="1">
    <citation type="journal article" date="2016" name="Nat. Commun.">
        <title>Thousands of microbial genomes shed light on interconnected biogeochemical processes in an aquifer system.</title>
        <authorList>
            <person name="Anantharaman K."/>
            <person name="Brown C.T."/>
            <person name="Hug L.A."/>
            <person name="Sharon I."/>
            <person name="Castelle C.J."/>
            <person name="Probst A.J."/>
            <person name="Thomas B.C."/>
            <person name="Singh A."/>
            <person name="Wilkins M.J."/>
            <person name="Karaoz U."/>
            <person name="Brodie E.L."/>
            <person name="Williams K.H."/>
            <person name="Hubbard S.S."/>
            <person name="Banfield J.F."/>
        </authorList>
    </citation>
    <scope>NUCLEOTIDE SEQUENCE [LARGE SCALE GENOMIC DNA]</scope>
</reference>
<dbReference type="PANTHER" id="PTHR10746:SF6">
    <property type="entry name" value="LARGE RIBOSOMAL SUBUNIT PROTEIN UL4M"/>
    <property type="match status" value="1"/>
</dbReference>
<dbReference type="NCBIfam" id="TIGR03953">
    <property type="entry name" value="rplD_bact"/>
    <property type="match status" value="1"/>
</dbReference>
<keyword evidence="5" id="KW-0699">rRNA-binding</keyword>
<dbReference type="GO" id="GO:0005840">
    <property type="term" value="C:ribosome"/>
    <property type="evidence" value="ECO:0007669"/>
    <property type="project" value="UniProtKB-KW"/>
</dbReference>
<feature type="compositionally biased region" description="Basic residues" evidence="6">
    <location>
        <begin position="59"/>
        <end position="76"/>
    </location>
</feature>
<evidence type="ECO:0000256" key="3">
    <source>
        <dbReference type="ARBA" id="ARBA00023274"/>
    </source>
</evidence>
<sequence>MECPVYNKEGKEVGKASLPEAVFGLSWNSALVHQVVTSQAANRRQGTAHAKGRSEVRGGGKKPWKQKGTGRARHGSIRSPLWKGGGVTHGPLREKNYEKKVNKKMAKKALFTVLSRKVREGEVIVMDEFSVVPVKTKRAAEIFKNLSRNESFARVTKGNGVLVILPAENREAYRAVRNIPFASATEARNLNAYDVLQYKFIVMPKAVVESFRK</sequence>
<organism evidence="7 8">
    <name type="scientific">Candidatus Sungbacteria bacterium RIFCSPHIGHO2_01_FULL_50_25</name>
    <dbReference type="NCBI Taxonomy" id="1802265"/>
    <lineage>
        <taxon>Bacteria</taxon>
        <taxon>Candidatus Sungiibacteriota</taxon>
    </lineage>
</organism>
<comment type="caution">
    <text evidence="7">The sequence shown here is derived from an EMBL/GenBank/DDBJ whole genome shotgun (WGS) entry which is preliminary data.</text>
</comment>
<dbReference type="SUPFAM" id="SSF52166">
    <property type="entry name" value="Ribosomal protein L4"/>
    <property type="match status" value="1"/>
</dbReference>
<dbReference type="GO" id="GO:0006412">
    <property type="term" value="P:translation"/>
    <property type="evidence" value="ECO:0007669"/>
    <property type="project" value="UniProtKB-UniRule"/>
</dbReference>
<accession>A0A1G2KAH9</accession>
<evidence type="ECO:0000313" key="7">
    <source>
        <dbReference type="EMBL" id="OGZ95531.1"/>
    </source>
</evidence>
<comment type="function">
    <text evidence="5">One of the primary rRNA binding proteins, this protein initially binds near the 5'-end of the 23S rRNA. It is important during the early stages of 50S assembly. It makes multiple contacts with different domains of the 23S rRNA in the assembled 50S subunit and ribosome.</text>
</comment>
<dbReference type="GO" id="GO:1990904">
    <property type="term" value="C:ribonucleoprotein complex"/>
    <property type="evidence" value="ECO:0007669"/>
    <property type="project" value="UniProtKB-KW"/>
</dbReference>
<protein>
    <recommendedName>
        <fullName evidence="4 5">Large ribosomal subunit protein uL4</fullName>
    </recommendedName>
</protein>
<evidence type="ECO:0000313" key="8">
    <source>
        <dbReference type="Proteomes" id="UP000178574"/>
    </source>
</evidence>
<evidence type="ECO:0000256" key="4">
    <source>
        <dbReference type="ARBA" id="ARBA00035244"/>
    </source>
</evidence>
<dbReference type="Pfam" id="PF00573">
    <property type="entry name" value="Ribosomal_L4"/>
    <property type="match status" value="1"/>
</dbReference>
<keyword evidence="3 5" id="KW-0687">Ribonucleoprotein</keyword>
<dbReference type="InterPro" id="IPR002136">
    <property type="entry name" value="Ribosomal_uL4"/>
</dbReference>
<comment type="subunit">
    <text evidence="5">Part of the 50S ribosomal subunit.</text>
</comment>
<dbReference type="GO" id="GO:0003735">
    <property type="term" value="F:structural constituent of ribosome"/>
    <property type="evidence" value="ECO:0007669"/>
    <property type="project" value="InterPro"/>
</dbReference>
<dbReference type="EMBL" id="MHQD01000031">
    <property type="protein sequence ID" value="OGZ95531.1"/>
    <property type="molecule type" value="Genomic_DNA"/>
</dbReference>
<evidence type="ECO:0000256" key="5">
    <source>
        <dbReference type="HAMAP-Rule" id="MF_01328"/>
    </source>
</evidence>
<gene>
    <name evidence="5" type="primary">rplD</name>
    <name evidence="7" type="ORF">A2847_01055</name>
</gene>